<evidence type="ECO:0000313" key="2">
    <source>
        <dbReference type="Proteomes" id="UP000186997"/>
    </source>
</evidence>
<dbReference type="OrthoDB" id="5421848at2"/>
<accession>A0A1R3XH44</accession>
<dbReference type="EMBL" id="FTPR01000003">
    <property type="protein sequence ID" value="SIT90735.1"/>
    <property type="molecule type" value="Genomic_DNA"/>
</dbReference>
<reference evidence="2" key="1">
    <citation type="submission" date="2017-01" db="EMBL/GenBank/DDBJ databases">
        <authorList>
            <person name="Varghese N."/>
            <person name="Submissions S."/>
        </authorList>
    </citation>
    <scope>NUCLEOTIDE SEQUENCE [LARGE SCALE GENOMIC DNA]</scope>
    <source>
        <strain evidence="2">DSM 29591</strain>
    </source>
</reference>
<organism evidence="1 2">
    <name type="scientific">Yoonia rosea</name>
    <dbReference type="NCBI Taxonomy" id="287098"/>
    <lineage>
        <taxon>Bacteria</taxon>
        <taxon>Pseudomonadati</taxon>
        <taxon>Pseudomonadota</taxon>
        <taxon>Alphaproteobacteria</taxon>
        <taxon>Rhodobacterales</taxon>
        <taxon>Paracoccaceae</taxon>
        <taxon>Yoonia</taxon>
    </lineage>
</organism>
<dbReference type="RefSeq" id="WP_076660874.1">
    <property type="nucleotide sequence ID" value="NZ_FTPR01000003.1"/>
</dbReference>
<keyword evidence="2" id="KW-1185">Reference proteome</keyword>
<gene>
    <name evidence="1" type="ORF">SAMN05421665_3206</name>
</gene>
<dbReference type="Proteomes" id="UP000186997">
    <property type="component" value="Unassembled WGS sequence"/>
</dbReference>
<proteinExistence type="predicted"/>
<protein>
    <submittedName>
        <fullName evidence="1">PhoP regulatory network protein YrbL</fullName>
    </submittedName>
</protein>
<name>A0A1R3XH44_9RHOB</name>
<dbReference type="STRING" id="287098.SAMN05421665_3206"/>
<dbReference type="Pfam" id="PF10707">
    <property type="entry name" value="YrbL-PhoP_reg"/>
    <property type="match status" value="1"/>
</dbReference>
<dbReference type="InterPro" id="IPR019647">
    <property type="entry name" value="PhoP_reg_network_YrbL"/>
</dbReference>
<evidence type="ECO:0000313" key="1">
    <source>
        <dbReference type="EMBL" id="SIT90735.1"/>
    </source>
</evidence>
<sequence length="221" mass="25275">MHHVIKLSDSDYIASGGERDVYQHPSDPTKLLKVLRDITNQPMRFTFRDISTWLLPDARLRLIRKEYDEYLRIRLRYPEPQIRLPITHLYGLAPTNRGLACVAERVSGAQGEVGETMKTLLQQGRFEEEELRLFNTLVAQCFALGIRAGDLKPHNLVFGYREAGYECVLVDGFGDVHALPVRSIGRWANALGLHDSFKILAKRTGLIWDRKNRSFQRAAGE</sequence>
<dbReference type="AlphaFoldDB" id="A0A1R3XH44"/>